<feature type="compositionally biased region" description="Polar residues" evidence="1">
    <location>
        <begin position="284"/>
        <end position="293"/>
    </location>
</feature>
<evidence type="ECO:0000256" key="1">
    <source>
        <dbReference type="SAM" id="MobiDB-lite"/>
    </source>
</evidence>
<dbReference type="VEuPathDB" id="AmoebaDB:FDP41_013078"/>
<dbReference type="Proteomes" id="UP000444721">
    <property type="component" value="Unassembled WGS sequence"/>
</dbReference>
<name>A0A6A5C535_NAEFO</name>
<evidence type="ECO:0000313" key="2">
    <source>
        <dbReference type="EMBL" id="KAF0980595.1"/>
    </source>
</evidence>
<organism evidence="2 3">
    <name type="scientific">Naegleria fowleri</name>
    <name type="common">Brain eating amoeba</name>
    <dbReference type="NCBI Taxonomy" id="5763"/>
    <lineage>
        <taxon>Eukaryota</taxon>
        <taxon>Discoba</taxon>
        <taxon>Heterolobosea</taxon>
        <taxon>Tetramitia</taxon>
        <taxon>Eutetramitia</taxon>
        <taxon>Vahlkampfiidae</taxon>
        <taxon>Naegleria</taxon>
    </lineage>
</organism>
<dbReference type="VEuPathDB" id="AmoebaDB:NfTy_035260"/>
<sequence>MPPRKNSKRKKVIPQAQAVESSSSSEDEREQQPAQQQPSSASSISGMEDEKEQKSSTEVPITTTSQDDSSSSSSSLTIQMNTLNGETGNHRDENGGKLSAMISEEKKQQHQHIGLNGTDGNDINLLNNSSNNVTLLSPSEYMKLIKDHFITSWNKNYSPFKWAFHLKSKNKNNPDFENQVIECFLNITLRNVSPSEIFFKYLNHALMTELISFDIFTKALYDLMVDNETELRKSYETSNNKRITNVWNKPTTWFELLKLFEYHVPLALDKFGSLDASNNNTSQADFGGSSSVDHQGGISPNHDDDEDNFLEMDNKKRKREYSHPNVIIDFIDNEEMNNPKRRKFIISSTKEDVSTLYYTARVIIRCLIIILRYLTYSLAQTKLFPESTMTNVFGNMTTKDPYVILNCEKSIQILITQLGNANFRTFLLLNKYEEKHLWATFTQVLHKEVIPIISHVKGKHNENTKLESHLLHLWGAINQFLIFLLTVEKSVPYQAIEFKELQHSRPSKSLQSTLNEKTCFVASLLIEDEISTKIITRTNIHQTFTRFENSRILKERSFVNYFLDILYTALDKIYDFSQVPMSDHKPGFIVAEKSHKMLIRKSFITSKFPLLLKIWNETYCNEKDFYDQFFACASIRNLHANYSSNDIDILSDTKYNNIEKALFMISKFPWLNDKTNQYVLTELINSCLYLKLVSRQSITELIPQCTSDVVLDFENNAEEIQQNKFSNFPDMRYIAIMFKCPRLQAPLIINDFVENSSKDFISEIDFLISHTHFLDFIQLHGYMPQVMEKVFQSMKNIWNNIDENDIDGSNRDEKIQTNFALGFSALYIILERFEFKKIKENKDVFFEMMERYFGEDSPLIHVKEWFKNWFEDRLDSDNQSDIQEIGDKIFQELLNLDLQAQAEQASYDMAGLAKIRKEYSPAHLLRVSSYIAQQCFLWYMAQPEELGKRIIPIISTFIEQFGYHTEIGFASGILFTVNQVFSSMEKASDSVYTFVDVLYTTFKDLEKVKGSTIGFNISSVILHNIFVDSVHTYYQNNKEPGKKKVPAVIFNYNNPSLQSLLTECYLITGQNVEWQVAMTPLLLLDATPANSNSIDYRKGEQETVLLPKAKTFGSSSVGVTSSSSSAVLQTWVQQEFENIYRSLTIGGSLTSLNTIGLMKPSMFDSFFTLRRAYRSMGCLNFLKFMIDQIYECLLKEEQEPFDGFRVTEAAAFMFYISAGEDGVETLLQKASTSPEGLFEFLLAHHAEQTKQFFENGTFIYSRQRSGSSIQGISNVEYLSMLSSLLAYFTVFVLSLREQFVPTSIRADCRRIDKLVQKFIQHLIEEHADKVVHEDKHHMTHFTLCFMEQISKIPELTHQTQQVLMESPSCFPKFCKIINRTRKEASQSFLFSFGRRAGFSNELVVSFLKETTN</sequence>
<dbReference type="GeneID" id="68120293"/>
<reference evidence="2 3" key="1">
    <citation type="journal article" date="2019" name="Sci. Rep.">
        <title>Nanopore sequencing improves the draft genome of the human pathogenic amoeba Naegleria fowleri.</title>
        <authorList>
            <person name="Liechti N."/>
            <person name="Schurch N."/>
            <person name="Bruggmann R."/>
            <person name="Wittwer M."/>
        </authorList>
    </citation>
    <scope>NUCLEOTIDE SEQUENCE [LARGE SCALE GENOMIC DNA]</scope>
    <source>
        <strain evidence="2 3">ATCC 30894</strain>
    </source>
</reference>
<feature type="region of interest" description="Disordered" evidence="1">
    <location>
        <begin position="284"/>
        <end position="308"/>
    </location>
</feature>
<dbReference type="OMA" id="NWFEDRL"/>
<dbReference type="EMBL" id="VFQX01000017">
    <property type="protein sequence ID" value="KAF0980595.1"/>
    <property type="molecule type" value="Genomic_DNA"/>
</dbReference>
<feature type="compositionally biased region" description="Low complexity" evidence="1">
    <location>
        <begin position="62"/>
        <end position="75"/>
    </location>
</feature>
<proteinExistence type="predicted"/>
<feature type="region of interest" description="Disordered" evidence="1">
    <location>
        <begin position="1"/>
        <end position="76"/>
    </location>
</feature>
<comment type="caution">
    <text evidence="2">The sequence shown here is derived from an EMBL/GenBank/DDBJ whole genome shotgun (WGS) entry which is preliminary data.</text>
</comment>
<keyword evidence="3" id="KW-1185">Reference proteome</keyword>
<feature type="compositionally biased region" description="Basic residues" evidence="1">
    <location>
        <begin position="1"/>
        <end position="12"/>
    </location>
</feature>
<feature type="compositionally biased region" description="Low complexity" evidence="1">
    <location>
        <begin position="32"/>
        <end position="45"/>
    </location>
</feature>
<dbReference type="VEuPathDB" id="AmoebaDB:NF0110210"/>
<dbReference type="OrthoDB" id="10304437at2759"/>
<protein>
    <submittedName>
        <fullName evidence="2">Uncharacterized protein</fullName>
    </submittedName>
</protein>
<evidence type="ECO:0000313" key="3">
    <source>
        <dbReference type="Proteomes" id="UP000444721"/>
    </source>
</evidence>
<dbReference type="RefSeq" id="XP_044565308.1">
    <property type="nucleotide sequence ID" value="XM_044703668.1"/>
</dbReference>
<accession>A0A6A5C535</accession>
<gene>
    <name evidence="2" type="ORF">FDP41_013078</name>
</gene>